<dbReference type="InterPro" id="IPR000073">
    <property type="entry name" value="AB_hydrolase_1"/>
</dbReference>
<dbReference type="SUPFAM" id="SSF53474">
    <property type="entry name" value="alpha/beta-Hydrolases"/>
    <property type="match status" value="1"/>
</dbReference>
<dbReference type="Gene3D" id="3.40.50.1820">
    <property type="entry name" value="alpha/beta hydrolase"/>
    <property type="match status" value="1"/>
</dbReference>
<gene>
    <name evidence="3" type="ORF">GTHE00462_LOCUS39641</name>
</gene>
<sequence length="368" mass="42014">MTNSSMAENPPAAYNWCLSSRDVCSFYERKLLRSVKVPYLIRDVKLGETCTLSPKEKRFQGHWIHTLATRDQGAEAGQNKQTLVLLHGMGCGLSVYHQCIDELSSRYHVVAIDMPGFGLSSRPKFPEGAEEVEEMFVQALEIWRREMKLSSFVLGGHSFGGYIASCFALKYPSLCSSLVLIDAWGFPELDPERIRKISPFLRTVNHIFMHVTDPVSMLRMFGPLGFSVFRRFRKRMVRRLDQETADALVSYLYHCNVCDVPTGPRGFRHLCGPLAFAKRPLLPRVEELNELLPVTFIYGQESWINSDSGYEVRNRRRKMHTGVHVIAEAGHNIHFDQPHLLCHAILSCHPPPAHLKQLEIPRDFKFSV</sequence>
<dbReference type="PANTHER" id="PTHR42886">
    <property type="entry name" value="RE40534P-RELATED"/>
    <property type="match status" value="1"/>
</dbReference>
<dbReference type="AlphaFoldDB" id="A0A7S4PPC2"/>
<dbReference type="GO" id="GO:0055088">
    <property type="term" value="P:lipid homeostasis"/>
    <property type="evidence" value="ECO:0007669"/>
    <property type="project" value="TreeGrafter"/>
</dbReference>
<dbReference type="GO" id="GO:0042171">
    <property type="term" value="F:lysophosphatidic acid acyltransferase activity"/>
    <property type="evidence" value="ECO:0007669"/>
    <property type="project" value="TreeGrafter"/>
</dbReference>
<organism evidence="3">
    <name type="scientific">Guillardia theta</name>
    <name type="common">Cryptophyte</name>
    <name type="synonym">Cryptomonas phi</name>
    <dbReference type="NCBI Taxonomy" id="55529"/>
    <lineage>
        <taxon>Eukaryota</taxon>
        <taxon>Cryptophyceae</taxon>
        <taxon>Pyrenomonadales</taxon>
        <taxon>Geminigeraceae</taxon>
        <taxon>Guillardia</taxon>
    </lineage>
</organism>
<proteinExistence type="inferred from homology"/>
<accession>A0A7S4PPC2</accession>
<reference evidence="3" key="1">
    <citation type="submission" date="2021-01" db="EMBL/GenBank/DDBJ databases">
        <authorList>
            <person name="Corre E."/>
            <person name="Pelletier E."/>
            <person name="Niang G."/>
            <person name="Scheremetjew M."/>
            <person name="Finn R."/>
            <person name="Kale V."/>
            <person name="Holt S."/>
            <person name="Cochrane G."/>
            <person name="Meng A."/>
            <person name="Brown T."/>
            <person name="Cohen L."/>
        </authorList>
    </citation>
    <scope>NUCLEOTIDE SEQUENCE</scope>
    <source>
        <strain evidence="3">CCMP 2712</strain>
    </source>
</reference>
<dbReference type="PANTHER" id="PTHR42886:SF29">
    <property type="entry name" value="PUMMELIG, ISOFORM A"/>
    <property type="match status" value="1"/>
</dbReference>
<comment type="similarity">
    <text evidence="1">Belongs to the peptidase S33 family. ABHD4/ABHD5 subfamily.</text>
</comment>
<dbReference type="EMBL" id="HBKN01050825">
    <property type="protein sequence ID" value="CAE2341645.1"/>
    <property type="molecule type" value="Transcribed_RNA"/>
</dbReference>
<dbReference type="PRINTS" id="PR00111">
    <property type="entry name" value="ABHYDROLASE"/>
</dbReference>
<dbReference type="InterPro" id="IPR029058">
    <property type="entry name" value="AB_hydrolase_fold"/>
</dbReference>
<evidence type="ECO:0000256" key="1">
    <source>
        <dbReference type="ARBA" id="ARBA00038097"/>
    </source>
</evidence>
<evidence type="ECO:0000259" key="2">
    <source>
        <dbReference type="Pfam" id="PF00561"/>
    </source>
</evidence>
<feature type="domain" description="AB hydrolase-1" evidence="2">
    <location>
        <begin position="82"/>
        <end position="338"/>
    </location>
</feature>
<protein>
    <recommendedName>
        <fullName evidence="2">AB hydrolase-1 domain-containing protein</fullName>
    </recommendedName>
</protein>
<evidence type="ECO:0000313" key="3">
    <source>
        <dbReference type="EMBL" id="CAE2341645.1"/>
    </source>
</evidence>
<dbReference type="GO" id="GO:0052689">
    <property type="term" value="F:carboxylic ester hydrolase activity"/>
    <property type="evidence" value="ECO:0007669"/>
    <property type="project" value="TreeGrafter"/>
</dbReference>
<name>A0A7S4PPC2_GUITH</name>
<dbReference type="GO" id="GO:0006654">
    <property type="term" value="P:phosphatidic acid biosynthetic process"/>
    <property type="evidence" value="ECO:0007669"/>
    <property type="project" value="TreeGrafter"/>
</dbReference>
<dbReference type="Pfam" id="PF00561">
    <property type="entry name" value="Abhydrolase_1"/>
    <property type="match status" value="1"/>
</dbReference>